<evidence type="ECO:0008006" key="4">
    <source>
        <dbReference type="Google" id="ProtNLM"/>
    </source>
</evidence>
<evidence type="ECO:0000313" key="2">
    <source>
        <dbReference type="EMBL" id="BDI06587.1"/>
    </source>
</evidence>
<accession>A0ABM7YPX6</accession>
<keyword evidence="3" id="KW-1185">Reference proteome</keyword>
<protein>
    <recommendedName>
        <fullName evidence="4">SMODS and SLOG-associating 2TM effector domain-containing protein</fullName>
    </recommendedName>
</protein>
<gene>
    <name evidence="2" type="ORF">CATMQ487_35570</name>
</gene>
<dbReference type="Proteomes" id="UP001057498">
    <property type="component" value="Chromosome"/>
</dbReference>
<reference evidence="2" key="1">
    <citation type="submission" date="2022-04" db="EMBL/GenBank/DDBJ databases">
        <title>Whole genome sequence of Sphaerotilus sp. FB-5.</title>
        <authorList>
            <person name="Takeda M."/>
            <person name="Narihara S."/>
            <person name="Akimoto M."/>
            <person name="Akimoto R."/>
            <person name="Nishiyashiki S."/>
            <person name="Murakami T."/>
        </authorList>
    </citation>
    <scope>NUCLEOTIDE SEQUENCE</scope>
    <source>
        <strain evidence="2">FB-5</strain>
    </source>
</reference>
<evidence type="ECO:0000313" key="3">
    <source>
        <dbReference type="Proteomes" id="UP001057498"/>
    </source>
</evidence>
<feature type="transmembrane region" description="Helical" evidence="1">
    <location>
        <begin position="127"/>
        <end position="152"/>
    </location>
</feature>
<keyword evidence="1" id="KW-0812">Transmembrane</keyword>
<feature type="transmembrane region" description="Helical" evidence="1">
    <location>
        <begin position="52"/>
        <end position="70"/>
    </location>
</feature>
<organism evidence="2 3">
    <name type="scientific">Sphaerotilus microaerophilus</name>
    <dbReference type="NCBI Taxonomy" id="2914710"/>
    <lineage>
        <taxon>Bacteria</taxon>
        <taxon>Pseudomonadati</taxon>
        <taxon>Pseudomonadota</taxon>
        <taxon>Betaproteobacteria</taxon>
        <taxon>Burkholderiales</taxon>
        <taxon>Sphaerotilaceae</taxon>
        <taxon>Sphaerotilus</taxon>
    </lineage>
</organism>
<sequence length="175" mass="20387">MEEKEARNYAWEHFKLHAAQRFTTFNYFIVLAVLMTTALGTSLNKDFHYPELAFYLSVLLVVTSFVFWKLDQRARQLLEVSKSALKHLELISGLGESEYWMLFQNEVKLTEARKKQSRIWLPHRWHLTYLHCFGTLYALFAVLGILGLYVSWPRLQVAQHFLNTSVCAGKAIAVT</sequence>
<name>A0ABM7YPX6_9BURK</name>
<dbReference type="RefSeq" id="WP_251969848.1">
    <property type="nucleotide sequence ID" value="NZ_AP025730.1"/>
</dbReference>
<evidence type="ECO:0000256" key="1">
    <source>
        <dbReference type="SAM" id="Phobius"/>
    </source>
</evidence>
<keyword evidence="1" id="KW-1133">Transmembrane helix</keyword>
<dbReference type="EMBL" id="AP025730">
    <property type="protein sequence ID" value="BDI06587.1"/>
    <property type="molecule type" value="Genomic_DNA"/>
</dbReference>
<feature type="transmembrane region" description="Helical" evidence="1">
    <location>
        <begin position="21"/>
        <end position="40"/>
    </location>
</feature>
<proteinExistence type="predicted"/>
<keyword evidence="1" id="KW-0472">Membrane</keyword>